<evidence type="ECO:0000256" key="9">
    <source>
        <dbReference type="ARBA" id="ARBA00009951"/>
    </source>
</evidence>
<evidence type="ECO:0000256" key="1">
    <source>
        <dbReference type="ARBA" id="ARBA00000012"/>
    </source>
</evidence>
<dbReference type="NCBIfam" id="TIGR01496">
    <property type="entry name" value="DHPS"/>
    <property type="match status" value="1"/>
</dbReference>
<dbReference type="NCBIfam" id="TIGR01498">
    <property type="entry name" value="folK"/>
    <property type="match status" value="1"/>
</dbReference>
<dbReference type="GO" id="GO:0004150">
    <property type="term" value="F:dihydroneopterin aldolase activity"/>
    <property type="evidence" value="ECO:0007669"/>
    <property type="project" value="UniProtKB-EC"/>
</dbReference>
<name>A0AAD9I4U0_9PEZI</name>
<dbReference type="PROSITE" id="PS50972">
    <property type="entry name" value="PTERIN_BINDING"/>
    <property type="match status" value="1"/>
</dbReference>
<evidence type="ECO:0000256" key="20">
    <source>
        <dbReference type="ARBA" id="ARBA00023268"/>
    </source>
</evidence>
<comment type="catalytic activity">
    <reaction evidence="1">
        <text>(7,8-dihydropterin-6-yl)methyl diphosphate + 4-aminobenzoate = 7,8-dihydropteroate + diphosphate</text>
        <dbReference type="Rhea" id="RHEA:19949"/>
        <dbReference type="ChEBI" id="CHEBI:17836"/>
        <dbReference type="ChEBI" id="CHEBI:17839"/>
        <dbReference type="ChEBI" id="CHEBI:33019"/>
        <dbReference type="ChEBI" id="CHEBI:72950"/>
        <dbReference type="EC" id="2.5.1.15"/>
    </reaction>
</comment>
<dbReference type="EC" id="4.1.2.25" evidence="11"/>
<dbReference type="InterPro" id="IPR000489">
    <property type="entry name" value="Pterin-binding_dom"/>
</dbReference>
<dbReference type="GO" id="GO:0003848">
    <property type="term" value="F:2-amino-4-hydroxy-6-hydroxymethyldihydropteridine diphosphokinase activity"/>
    <property type="evidence" value="ECO:0007669"/>
    <property type="project" value="UniProtKB-EC"/>
</dbReference>
<evidence type="ECO:0000256" key="13">
    <source>
        <dbReference type="ARBA" id="ARBA00022679"/>
    </source>
</evidence>
<keyword evidence="18" id="KW-0460">Magnesium</keyword>
<keyword evidence="27" id="KW-1185">Reference proteome</keyword>
<keyword evidence="16" id="KW-0418">Kinase</keyword>
<dbReference type="Gene3D" id="3.20.20.20">
    <property type="entry name" value="Dihydropteroate synthase-like"/>
    <property type="match status" value="1"/>
</dbReference>
<comment type="similarity">
    <text evidence="8">In the N-terminal section; belongs to the DHNA family.</text>
</comment>
<keyword evidence="17" id="KW-0067">ATP-binding</keyword>
<organism evidence="26 27">
    <name type="scientific">Phyllachora maydis</name>
    <dbReference type="NCBI Taxonomy" id="1825666"/>
    <lineage>
        <taxon>Eukaryota</taxon>
        <taxon>Fungi</taxon>
        <taxon>Dikarya</taxon>
        <taxon>Ascomycota</taxon>
        <taxon>Pezizomycotina</taxon>
        <taxon>Sordariomycetes</taxon>
        <taxon>Sordariomycetidae</taxon>
        <taxon>Phyllachorales</taxon>
        <taxon>Phyllachoraceae</taxon>
        <taxon>Phyllachora</taxon>
    </lineage>
</organism>
<dbReference type="GO" id="GO:0046872">
    <property type="term" value="F:metal ion binding"/>
    <property type="evidence" value="ECO:0007669"/>
    <property type="project" value="UniProtKB-KW"/>
</dbReference>
<keyword evidence="19" id="KW-0289">Folate biosynthesis</keyword>
<comment type="pathway">
    <text evidence="5">Cofactor biosynthesis; tetrahydrofolate biosynthesis; 7,8-dihydrofolate from 2-amino-4-hydroxy-6-hydroxymethyl-7,8-dihydropteridine diphosphate and 4-aminobenzoate: step 1/2.</text>
</comment>
<evidence type="ECO:0000256" key="22">
    <source>
        <dbReference type="ARBA" id="ARBA00061548"/>
    </source>
</evidence>
<dbReference type="Pfam" id="PF00809">
    <property type="entry name" value="Pterin_bind"/>
    <property type="match status" value="1"/>
</dbReference>
<proteinExistence type="inferred from homology"/>
<comment type="function">
    <text evidence="21">Catalyzes three sequential steps of tetrahydrofolate biosynthesis.</text>
</comment>
<evidence type="ECO:0000259" key="25">
    <source>
        <dbReference type="PROSITE" id="PS50972"/>
    </source>
</evidence>
<dbReference type="GO" id="GO:0005740">
    <property type="term" value="C:mitochondrial envelope"/>
    <property type="evidence" value="ECO:0007669"/>
    <property type="project" value="TreeGrafter"/>
</dbReference>
<dbReference type="PROSITE" id="PS00792">
    <property type="entry name" value="DHPS_1"/>
    <property type="match status" value="1"/>
</dbReference>
<evidence type="ECO:0000313" key="26">
    <source>
        <dbReference type="EMBL" id="KAK2070267.1"/>
    </source>
</evidence>
<evidence type="ECO:0000256" key="4">
    <source>
        <dbReference type="ARBA" id="ARBA00001946"/>
    </source>
</evidence>
<comment type="catalytic activity">
    <reaction evidence="3">
        <text>7,8-dihydroneopterin = 6-hydroxymethyl-7,8-dihydropterin + glycolaldehyde</text>
        <dbReference type="Rhea" id="RHEA:10540"/>
        <dbReference type="ChEBI" id="CHEBI:17001"/>
        <dbReference type="ChEBI" id="CHEBI:17071"/>
        <dbReference type="ChEBI" id="CHEBI:44841"/>
        <dbReference type="EC" id="4.1.2.25"/>
    </reaction>
</comment>
<comment type="catalytic activity">
    <reaction evidence="2">
        <text>6-hydroxymethyl-7,8-dihydropterin + ATP = (7,8-dihydropterin-6-yl)methyl diphosphate + AMP + H(+)</text>
        <dbReference type="Rhea" id="RHEA:11412"/>
        <dbReference type="ChEBI" id="CHEBI:15378"/>
        <dbReference type="ChEBI" id="CHEBI:30616"/>
        <dbReference type="ChEBI" id="CHEBI:44841"/>
        <dbReference type="ChEBI" id="CHEBI:72950"/>
        <dbReference type="ChEBI" id="CHEBI:456215"/>
        <dbReference type="EC" id="2.7.6.3"/>
    </reaction>
</comment>
<evidence type="ECO:0000256" key="15">
    <source>
        <dbReference type="ARBA" id="ARBA00022741"/>
    </source>
</evidence>
<evidence type="ECO:0000256" key="23">
    <source>
        <dbReference type="ARBA" id="ARBA00067568"/>
    </source>
</evidence>
<dbReference type="EC" id="2.7.6.3" evidence="12"/>
<dbReference type="GO" id="GO:0046654">
    <property type="term" value="P:tetrahydrofolate biosynthetic process"/>
    <property type="evidence" value="ECO:0007669"/>
    <property type="project" value="TreeGrafter"/>
</dbReference>
<evidence type="ECO:0000256" key="14">
    <source>
        <dbReference type="ARBA" id="ARBA00022723"/>
    </source>
</evidence>
<dbReference type="EC" id="2.5.1.15" evidence="10"/>
<dbReference type="SUPFAM" id="SSF55083">
    <property type="entry name" value="6-hydroxymethyl-7,8-dihydropterin pyrophosphokinase, HPPK"/>
    <property type="match status" value="1"/>
</dbReference>
<dbReference type="Proteomes" id="UP001217918">
    <property type="component" value="Unassembled WGS sequence"/>
</dbReference>
<dbReference type="PANTHER" id="PTHR20941">
    <property type="entry name" value="FOLATE SYNTHESIS PROTEINS"/>
    <property type="match status" value="1"/>
</dbReference>
<comment type="pathway">
    <text evidence="6">Cofactor biosynthesis; tetrahydrofolate biosynthesis; 2-amino-4-hydroxy-6-hydroxymethyl-7,8-dihydropteridine diphosphate from 7,8-dihydroneopterin triphosphate: step 3/4.</text>
</comment>
<dbReference type="PROSITE" id="PS00794">
    <property type="entry name" value="HPPK"/>
    <property type="match status" value="1"/>
</dbReference>
<sequence length="488" mass="53026">MAPVSFFRRVSRLAHHATPVAGKVARMAYIALGSNLGDRIAWIEKACNEMDGRGIRVRRTSSLWETEPMYVVDQDKFVNGACEVETTLEPLALLQQLQDIEKSLGRQKLVDKGPRNIDLDILLYGEGRVDHPRLTVPHAAMAEREFVLRPLAELVPTKPVDPRKPWRLVQDHLNALTPSSPPLTTLTPLTRIPPHQHHHDPLQALSPRRKTRVMAILNLTPDSFSDGGQHSPLDPAALLATVDAFVAAGATMIDIGGQSTAPRARQVSAEEERARVVPFIAALRARFPPATAPFLISVDTYRADVARAAVAAGADMVNDVSGGEMDPAMLPTVAALGCTVCLMHMRGTPATMDSLATYPAASGGVVATVARELLERVRRAQDAGVRRWRIVLDPGLGFAKAGRQNVELLRQLQELRDWPGLQGLPWLVGSSRKRFVGEITGVATPRERAWGTAATVAAAVLGGADVVRVHDVKEMGQVAAMADAIWRY</sequence>
<keyword evidence="14" id="KW-0479">Metal-binding</keyword>
<keyword evidence="15" id="KW-0547">Nucleotide-binding</keyword>
<comment type="cofactor">
    <cofactor evidence="4">
        <name>Mg(2+)</name>
        <dbReference type="ChEBI" id="CHEBI:18420"/>
    </cofactor>
</comment>
<dbReference type="CDD" id="cd00483">
    <property type="entry name" value="HPPK"/>
    <property type="match status" value="1"/>
</dbReference>
<evidence type="ECO:0000256" key="24">
    <source>
        <dbReference type="ARBA" id="ARBA00068111"/>
    </source>
</evidence>
<evidence type="ECO:0000256" key="21">
    <source>
        <dbReference type="ARBA" id="ARBA00058009"/>
    </source>
</evidence>
<accession>A0AAD9I4U0</accession>
<protein>
    <recommendedName>
        <fullName evidence="23">Folic acid synthesis protein FOL1</fullName>
        <ecNumber evidence="10">2.5.1.15</ecNumber>
        <ecNumber evidence="12">2.7.6.3</ecNumber>
        <ecNumber evidence="11">4.1.2.25</ecNumber>
    </recommendedName>
    <alternativeName>
        <fullName evidence="24">Folic acid synthesis protein fol1</fullName>
    </alternativeName>
</protein>
<dbReference type="PROSITE" id="PS00793">
    <property type="entry name" value="DHPS_2"/>
    <property type="match status" value="1"/>
</dbReference>
<dbReference type="GO" id="GO:0016301">
    <property type="term" value="F:kinase activity"/>
    <property type="evidence" value="ECO:0007669"/>
    <property type="project" value="UniProtKB-KW"/>
</dbReference>
<reference evidence="26" key="1">
    <citation type="journal article" date="2023" name="Mol. Plant Microbe Interact.">
        <title>Elucidating the Obligate Nature and Biological Capacity of an Invasive Fungal Corn Pathogen.</title>
        <authorList>
            <person name="MacCready J.S."/>
            <person name="Roggenkamp E.M."/>
            <person name="Gdanetz K."/>
            <person name="Chilvers M.I."/>
        </authorList>
    </citation>
    <scope>NUCLEOTIDE SEQUENCE</scope>
    <source>
        <strain evidence="26">PM02</strain>
    </source>
</reference>
<keyword evidence="13" id="KW-0808">Transferase</keyword>
<dbReference type="EMBL" id="JAQQPM010000003">
    <property type="protein sequence ID" value="KAK2070267.1"/>
    <property type="molecule type" value="Genomic_DNA"/>
</dbReference>
<evidence type="ECO:0000256" key="16">
    <source>
        <dbReference type="ARBA" id="ARBA00022777"/>
    </source>
</evidence>
<dbReference type="GO" id="GO:0004156">
    <property type="term" value="F:dihydropteroate synthase activity"/>
    <property type="evidence" value="ECO:0007669"/>
    <property type="project" value="UniProtKB-EC"/>
</dbReference>
<dbReference type="InterPro" id="IPR006390">
    <property type="entry name" value="DHP_synth_dom"/>
</dbReference>
<evidence type="ECO:0000256" key="6">
    <source>
        <dbReference type="ARBA" id="ARBA00005013"/>
    </source>
</evidence>
<evidence type="ECO:0000256" key="12">
    <source>
        <dbReference type="ARBA" id="ARBA00013253"/>
    </source>
</evidence>
<keyword evidence="20" id="KW-0511">Multifunctional enzyme</keyword>
<comment type="caution">
    <text evidence="26">The sequence shown here is derived from an EMBL/GenBank/DDBJ whole genome shotgun (WGS) entry which is preliminary data.</text>
</comment>
<dbReference type="InterPro" id="IPR045031">
    <property type="entry name" value="DHP_synth-like"/>
</dbReference>
<dbReference type="InterPro" id="IPR011005">
    <property type="entry name" value="Dihydropteroate_synth-like_sf"/>
</dbReference>
<dbReference type="InterPro" id="IPR000550">
    <property type="entry name" value="Hppk"/>
</dbReference>
<dbReference type="FunFam" id="3.20.20.20:FF:000006">
    <property type="entry name" value="Dihydropteroate synthase"/>
    <property type="match status" value="1"/>
</dbReference>
<evidence type="ECO:0000256" key="3">
    <source>
        <dbReference type="ARBA" id="ARBA00001353"/>
    </source>
</evidence>
<comment type="pathway">
    <text evidence="7">Cofactor biosynthesis; tetrahydrofolate biosynthesis; 2-amino-4-hydroxy-6-hydroxymethyl-7,8-dihydropteridine diphosphate from 7,8-dihydroneopterin triphosphate: step 4/4.</text>
</comment>
<comment type="similarity">
    <text evidence="22">In the central section; belongs to the HPPK family.</text>
</comment>
<dbReference type="Gene3D" id="3.30.70.560">
    <property type="entry name" value="7,8-Dihydro-6-hydroxymethylpterin-pyrophosphokinase HPPK"/>
    <property type="match status" value="1"/>
</dbReference>
<comment type="similarity">
    <text evidence="9">In the C-terminal section; belongs to the DHPS family.</text>
</comment>
<evidence type="ECO:0000256" key="8">
    <source>
        <dbReference type="ARBA" id="ARBA00009640"/>
    </source>
</evidence>
<evidence type="ECO:0000256" key="10">
    <source>
        <dbReference type="ARBA" id="ARBA00012458"/>
    </source>
</evidence>
<evidence type="ECO:0000256" key="18">
    <source>
        <dbReference type="ARBA" id="ARBA00022842"/>
    </source>
</evidence>
<evidence type="ECO:0000313" key="27">
    <source>
        <dbReference type="Proteomes" id="UP001217918"/>
    </source>
</evidence>
<feature type="domain" description="Pterin-binding" evidence="25">
    <location>
        <begin position="211"/>
        <end position="480"/>
    </location>
</feature>
<evidence type="ECO:0000256" key="7">
    <source>
        <dbReference type="ARBA" id="ARBA00005051"/>
    </source>
</evidence>
<dbReference type="GO" id="GO:0046656">
    <property type="term" value="P:folic acid biosynthetic process"/>
    <property type="evidence" value="ECO:0007669"/>
    <property type="project" value="UniProtKB-KW"/>
</dbReference>
<evidence type="ECO:0000256" key="19">
    <source>
        <dbReference type="ARBA" id="ARBA00022909"/>
    </source>
</evidence>
<dbReference type="InterPro" id="IPR035907">
    <property type="entry name" value="Hppk_sf"/>
</dbReference>
<dbReference type="CDD" id="cd00739">
    <property type="entry name" value="DHPS"/>
    <property type="match status" value="1"/>
</dbReference>
<evidence type="ECO:0000256" key="11">
    <source>
        <dbReference type="ARBA" id="ARBA00013043"/>
    </source>
</evidence>
<dbReference type="AlphaFoldDB" id="A0AAD9I4U0"/>
<dbReference type="GO" id="GO:0005524">
    <property type="term" value="F:ATP binding"/>
    <property type="evidence" value="ECO:0007669"/>
    <property type="project" value="UniProtKB-KW"/>
</dbReference>
<evidence type="ECO:0000256" key="17">
    <source>
        <dbReference type="ARBA" id="ARBA00022840"/>
    </source>
</evidence>
<evidence type="ECO:0000256" key="5">
    <source>
        <dbReference type="ARBA" id="ARBA00004763"/>
    </source>
</evidence>
<gene>
    <name evidence="26" type="ORF">P8C59_004777</name>
</gene>
<dbReference type="Pfam" id="PF01288">
    <property type="entry name" value="HPPK"/>
    <property type="match status" value="1"/>
</dbReference>
<dbReference type="SUPFAM" id="SSF51717">
    <property type="entry name" value="Dihydropteroate synthetase-like"/>
    <property type="match status" value="1"/>
</dbReference>
<evidence type="ECO:0000256" key="2">
    <source>
        <dbReference type="ARBA" id="ARBA00000198"/>
    </source>
</evidence>
<dbReference type="PANTHER" id="PTHR20941:SF1">
    <property type="entry name" value="FOLIC ACID SYNTHESIS PROTEIN FOL1"/>
    <property type="match status" value="1"/>
</dbReference>